<gene>
    <name evidence="1" type="ORF">D3Y57_04760</name>
</gene>
<dbReference type="AlphaFoldDB" id="A0A494THP3"/>
<protein>
    <submittedName>
        <fullName evidence="1">Uncharacterized protein</fullName>
    </submittedName>
</protein>
<evidence type="ECO:0000313" key="2">
    <source>
        <dbReference type="Proteomes" id="UP000276254"/>
    </source>
</evidence>
<organism evidence="1 2">
    <name type="scientific">Sphingomonas paeninsulae</name>
    <dbReference type="NCBI Taxonomy" id="2319844"/>
    <lineage>
        <taxon>Bacteria</taxon>
        <taxon>Pseudomonadati</taxon>
        <taxon>Pseudomonadota</taxon>
        <taxon>Alphaproteobacteria</taxon>
        <taxon>Sphingomonadales</taxon>
        <taxon>Sphingomonadaceae</taxon>
        <taxon>Sphingomonas</taxon>
    </lineage>
</organism>
<reference evidence="1 2" key="1">
    <citation type="submission" date="2018-09" db="EMBL/GenBank/DDBJ databases">
        <title>Sphingomonas peninsula sp. nov., isolated from fildes peninsula, Antarctic soil.</title>
        <authorList>
            <person name="Yingchao G."/>
        </authorList>
    </citation>
    <scope>NUCLEOTIDE SEQUENCE [LARGE SCALE GENOMIC DNA]</scope>
    <source>
        <strain evidence="1 2">YZ-8</strain>
        <plasmid evidence="1 2">unnamed1</plasmid>
    </source>
</reference>
<accession>A0A494THP3</accession>
<keyword evidence="1" id="KW-0614">Plasmid</keyword>
<dbReference type="Proteomes" id="UP000276254">
    <property type="component" value="Plasmid unnamed1"/>
</dbReference>
<geneLocation type="plasmid" evidence="1">
    <name>unnamed1</name>
</geneLocation>
<keyword evidence="2" id="KW-1185">Reference proteome</keyword>
<dbReference type="KEGG" id="spha:D3Y57_04760"/>
<dbReference type="GeneID" id="39491261"/>
<sequence>MGASEAGKILDEWRQGDFTLFEVPFPVLAHDDGGMYIIERMSPGAVVISQTCDIVQDLSRKQFVQIAALEKVDAEALGAASRLERPRYAYLDALVHHSLIVDLDRVATVDKRLVASWHREEGCQNDISRRAFSQATGRHKNRFAFPDAFVDAIVGVRTWVQKHRSKVATPRGQFIQALAEIRVKTDKWQDEPPFSEHLEFIGILKGDPSSACRKLWEEPIKQLAGLITDKFSNAVFSLTTYQDLSTFEYITSDRLDYDGLSPK</sequence>
<dbReference type="EMBL" id="CP032828">
    <property type="protein sequence ID" value="AYJ85331.1"/>
    <property type="molecule type" value="Genomic_DNA"/>
</dbReference>
<dbReference type="OrthoDB" id="7595500at2"/>
<name>A0A494THP3_SPHPE</name>
<evidence type="ECO:0000313" key="1">
    <source>
        <dbReference type="EMBL" id="AYJ85331.1"/>
    </source>
</evidence>
<proteinExistence type="predicted"/>
<dbReference type="RefSeq" id="WP_121151822.1">
    <property type="nucleotide sequence ID" value="NZ_CP032828.1"/>
</dbReference>